<evidence type="ECO:0000259" key="9">
    <source>
        <dbReference type="PROSITE" id="PS51194"/>
    </source>
</evidence>
<feature type="compositionally biased region" description="Basic and acidic residues" evidence="7">
    <location>
        <begin position="21"/>
        <end position="31"/>
    </location>
</feature>
<comment type="caution">
    <text evidence="10">The sequence shown here is derived from an EMBL/GenBank/DDBJ whole genome shotgun (WGS) entry which is preliminary data.</text>
</comment>
<dbReference type="PROSITE" id="PS00690">
    <property type="entry name" value="DEAH_ATP_HELICASE"/>
    <property type="match status" value="1"/>
</dbReference>
<dbReference type="InterPro" id="IPR011545">
    <property type="entry name" value="DEAD/DEAH_box_helicase_dom"/>
</dbReference>
<dbReference type="Gene3D" id="1.20.120.1080">
    <property type="match status" value="1"/>
</dbReference>
<dbReference type="PANTHER" id="PTHR18934">
    <property type="entry name" value="ATP-DEPENDENT RNA HELICASE"/>
    <property type="match status" value="1"/>
</dbReference>
<protein>
    <recommendedName>
        <fullName evidence="1">RNA helicase</fullName>
        <ecNumber evidence="1">3.6.4.13</ecNumber>
    </recommendedName>
</protein>
<dbReference type="InterPro" id="IPR001650">
    <property type="entry name" value="Helicase_C-like"/>
</dbReference>
<keyword evidence="5" id="KW-0067">ATP-binding</keyword>
<keyword evidence="2" id="KW-0547">Nucleotide-binding</keyword>
<evidence type="ECO:0000259" key="8">
    <source>
        <dbReference type="PROSITE" id="PS51192"/>
    </source>
</evidence>
<evidence type="ECO:0000256" key="1">
    <source>
        <dbReference type="ARBA" id="ARBA00012552"/>
    </source>
</evidence>
<dbReference type="GeneID" id="95980282"/>
<dbReference type="SMART" id="SM00487">
    <property type="entry name" value="DEXDc"/>
    <property type="match status" value="1"/>
</dbReference>
<evidence type="ECO:0000313" key="11">
    <source>
        <dbReference type="Proteomes" id="UP001562354"/>
    </source>
</evidence>
<proteinExistence type="predicted"/>
<dbReference type="InterPro" id="IPR014001">
    <property type="entry name" value="Helicase_ATP-bd"/>
</dbReference>
<feature type="region of interest" description="Disordered" evidence="7">
    <location>
        <begin position="1"/>
        <end position="82"/>
    </location>
</feature>
<feature type="compositionally biased region" description="Basic and acidic residues" evidence="7">
    <location>
        <begin position="49"/>
        <end position="65"/>
    </location>
</feature>
<dbReference type="CDD" id="cd18791">
    <property type="entry name" value="SF2_C_RHA"/>
    <property type="match status" value="1"/>
</dbReference>
<dbReference type="InterPro" id="IPR027417">
    <property type="entry name" value="P-loop_NTPase"/>
</dbReference>
<dbReference type="SMART" id="SM00490">
    <property type="entry name" value="HELICc"/>
    <property type="match status" value="1"/>
</dbReference>
<sequence>MSVPDHDTEKHGQKRKREHKAHAGENVHIGDGRSGNKKSSTTNTASAETPKDESKARTKKPEFKNLPKRQRSTDVQRNNPKKAAFLPNRSLAGKSNALLQVRQKLPIWPKASDIRNKLLESDVLVLTAETGSGKSTQVPQFLLSAPWCTGRVAVTQPRRVAAISLARRVSDEMGSSLGKSPYSKVGYSVRFDDNVGRDNKIKFLTEGMLLQEMLRDPALTEYSCVIVDEVHERSVNVDLTLGFLRGLVTGTSDACSKRKGKPLKVVIMSATADTESLLHWFKQGYQEAKSAPIASAPDSVQNSDKNASNSSRDGEVLEANDRAINEDDEKMLIKVKGRQHTVQTIYLTQPTQDILEAALLRIFEIHRKEPMPGDILVFLTGQDAVTDLQRSIEETIPAIITLDSGLPKLQVLPLFAALPQAQQQLIFEASPPNTRKVIIATNIAETSITVPGVRFVIDSGKAKIKRYRPTIGLDSLLVKPITKSSAEQRKGRAGREAAGKCWRLYTSKDFETFEKDTEPEILRTDLSSALLTMMARGIDDVVGFPLLAKPSREAMGRALLQLYKIGALSDDGHINEMGHKIARLPLTPALGRVIIAAASEEMDCLMHVIDIVSCFSVENIFLEIKDEDSRPEVGEARARLSRRQGDHLTILAAVQGYAAENSDRKAWARQHMISHRAMQNVMDARKQICAQCVQAKLLSKTTLAEAEDREIVSENTANNILKCFLRGFSNNVARLVPDGSYRTIHGNQLVAIHPSSGLFGKKVEAILYNEFVFTNKSYARGVSAIQLNWLDELISSEA</sequence>
<dbReference type="SUPFAM" id="SSF52540">
    <property type="entry name" value="P-loop containing nucleoside triphosphate hydrolases"/>
    <property type="match status" value="1"/>
</dbReference>
<dbReference type="Pfam" id="PF00271">
    <property type="entry name" value="Helicase_C"/>
    <property type="match status" value="1"/>
</dbReference>
<feature type="compositionally biased region" description="Basic and acidic residues" evidence="7">
    <location>
        <begin position="1"/>
        <end position="11"/>
    </location>
</feature>
<evidence type="ECO:0000313" key="10">
    <source>
        <dbReference type="EMBL" id="KAL1303155.1"/>
    </source>
</evidence>
<organism evidence="10 11">
    <name type="scientific">Neodothiora populina</name>
    <dbReference type="NCBI Taxonomy" id="2781224"/>
    <lineage>
        <taxon>Eukaryota</taxon>
        <taxon>Fungi</taxon>
        <taxon>Dikarya</taxon>
        <taxon>Ascomycota</taxon>
        <taxon>Pezizomycotina</taxon>
        <taxon>Dothideomycetes</taxon>
        <taxon>Dothideomycetidae</taxon>
        <taxon>Dothideales</taxon>
        <taxon>Dothioraceae</taxon>
        <taxon>Neodothiora</taxon>
    </lineage>
</organism>
<reference evidence="10 11" key="1">
    <citation type="submission" date="2024-07" db="EMBL/GenBank/DDBJ databases">
        <title>Draft sequence of the Neodothiora populina.</title>
        <authorList>
            <person name="Drown D.D."/>
            <person name="Schuette U.S."/>
            <person name="Buechlein A.B."/>
            <person name="Rusch D.R."/>
            <person name="Winton L.W."/>
            <person name="Adams G.A."/>
        </authorList>
    </citation>
    <scope>NUCLEOTIDE SEQUENCE [LARGE SCALE GENOMIC DNA]</scope>
    <source>
        <strain evidence="10 11">CPC 39397</strain>
    </source>
</reference>
<comment type="catalytic activity">
    <reaction evidence="6">
        <text>ATP + H2O = ADP + phosphate + H(+)</text>
        <dbReference type="Rhea" id="RHEA:13065"/>
        <dbReference type="ChEBI" id="CHEBI:15377"/>
        <dbReference type="ChEBI" id="CHEBI:15378"/>
        <dbReference type="ChEBI" id="CHEBI:30616"/>
        <dbReference type="ChEBI" id="CHEBI:43474"/>
        <dbReference type="ChEBI" id="CHEBI:456216"/>
        <dbReference type="EC" id="3.6.4.13"/>
    </reaction>
</comment>
<dbReference type="PANTHER" id="PTHR18934:SF118">
    <property type="entry name" value="ATP-DEPENDENT RNA HELICASE DHX33"/>
    <property type="match status" value="1"/>
</dbReference>
<dbReference type="InterPro" id="IPR011709">
    <property type="entry name" value="DEAD-box_helicase_OB_fold"/>
</dbReference>
<evidence type="ECO:0000256" key="5">
    <source>
        <dbReference type="ARBA" id="ARBA00022840"/>
    </source>
</evidence>
<dbReference type="CDD" id="cd17917">
    <property type="entry name" value="DEXHc_RHA-like"/>
    <property type="match status" value="1"/>
</dbReference>
<evidence type="ECO:0000256" key="3">
    <source>
        <dbReference type="ARBA" id="ARBA00022801"/>
    </source>
</evidence>
<dbReference type="PROSITE" id="PS51192">
    <property type="entry name" value="HELICASE_ATP_BIND_1"/>
    <property type="match status" value="1"/>
</dbReference>
<dbReference type="Proteomes" id="UP001562354">
    <property type="component" value="Unassembled WGS sequence"/>
</dbReference>
<accession>A0ABR3PAQ1</accession>
<evidence type="ECO:0000256" key="2">
    <source>
        <dbReference type="ARBA" id="ARBA00022741"/>
    </source>
</evidence>
<dbReference type="InterPro" id="IPR048333">
    <property type="entry name" value="HA2_WH"/>
</dbReference>
<evidence type="ECO:0000256" key="4">
    <source>
        <dbReference type="ARBA" id="ARBA00022806"/>
    </source>
</evidence>
<dbReference type="Pfam" id="PF00270">
    <property type="entry name" value="DEAD"/>
    <property type="match status" value="1"/>
</dbReference>
<feature type="region of interest" description="Disordered" evidence="7">
    <location>
        <begin position="292"/>
        <end position="321"/>
    </location>
</feature>
<dbReference type="Pfam" id="PF21010">
    <property type="entry name" value="HA2_C"/>
    <property type="match status" value="1"/>
</dbReference>
<dbReference type="PROSITE" id="PS51194">
    <property type="entry name" value="HELICASE_CTER"/>
    <property type="match status" value="1"/>
</dbReference>
<feature type="domain" description="Helicase ATP-binding" evidence="8">
    <location>
        <begin position="115"/>
        <end position="290"/>
    </location>
</feature>
<dbReference type="SMART" id="SM00847">
    <property type="entry name" value="HA2"/>
    <property type="match status" value="1"/>
</dbReference>
<dbReference type="EC" id="3.6.4.13" evidence="1"/>
<dbReference type="InterPro" id="IPR002464">
    <property type="entry name" value="DNA/RNA_helicase_DEAH_CS"/>
</dbReference>
<keyword evidence="3" id="KW-0378">Hydrolase</keyword>
<dbReference type="Gene3D" id="3.40.50.300">
    <property type="entry name" value="P-loop containing nucleotide triphosphate hydrolases"/>
    <property type="match status" value="2"/>
</dbReference>
<evidence type="ECO:0000256" key="6">
    <source>
        <dbReference type="ARBA" id="ARBA00047984"/>
    </source>
</evidence>
<dbReference type="RefSeq" id="XP_069199430.1">
    <property type="nucleotide sequence ID" value="XM_069346559.1"/>
</dbReference>
<dbReference type="Pfam" id="PF07717">
    <property type="entry name" value="OB_NTP_bind"/>
    <property type="match status" value="1"/>
</dbReference>
<feature type="domain" description="Helicase C-terminal" evidence="9">
    <location>
        <begin position="358"/>
        <end position="538"/>
    </location>
</feature>
<name>A0ABR3PAQ1_9PEZI</name>
<keyword evidence="11" id="KW-1185">Reference proteome</keyword>
<dbReference type="EMBL" id="JBFMKM010000010">
    <property type="protein sequence ID" value="KAL1303155.1"/>
    <property type="molecule type" value="Genomic_DNA"/>
</dbReference>
<evidence type="ECO:0000256" key="7">
    <source>
        <dbReference type="SAM" id="MobiDB-lite"/>
    </source>
</evidence>
<keyword evidence="4" id="KW-0347">Helicase</keyword>
<feature type="compositionally biased region" description="Polar residues" evidence="7">
    <location>
        <begin position="298"/>
        <end position="311"/>
    </location>
</feature>
<dbReference type="InterPro" id="IPR007502">
    <property type="entry name" value="Helicase-assoc_dom"/>
</dbReference>
<dbReference type="Pfam" id="PF04408">
    <property type="entry name" value="WHD_HA2"/>
    <property type="match status" value="1"/>
</dbReference>
<gene>
    <name evidence="10" type="ORF">AAFC00_006583</name>
</gene>
<feature type="compositionally biased region" description="Basic and acidic residues" evidence="7">
    <location>
        <begin position="312"/>
        <end position="321"/>
    </location>
</feature>
<feature type="compositionally biased region" description="Polar residues" evidence="7">
    <location>
        <begin position="37"/>
        <end position="47"/>
    </location>
</feature>